<dbReference type="EMBL" id="SRSD01000010">
    <property type="protein sequence ID" value="KAA0888894.1"/>
    <property type="molecule type" value="Genomic_DNA"/>
</dbReference>
<dbReference type="PROSITE" id="PS00198">
    <property type="entry name" value="4FE4S_FER_1"/>
    <property type="match status" value="1"/>
</dbReference>
<evidence type="ECO:0000259" key="4">
    <source>
        <dbReference type="PROSITE" id="PS51379"/>
    </source>
</evidence>
<dbReference type="AlphaFoldDB" id="A0A5A9X7W9"/>
<dbReference type="GO" id="GO:0046872">
    <property type="term" value="F:metal ion binding"/>
    <property type="evidence" value="ECO:0007669"/>
    <property type="project" value="UniProtKB-KW"/>
</dbReference>
<dbReference type="Gene3D" id="3.30.70.3270">
    <property type="match status" value="1"/>
</dbReference>
<dbReference type="PROSITE" id="PS51379">
    <property type="entry name" value="4FE4S_FER_2"/>
    <property type="match status" value="2"/>
</dbReference>
<protein>
    <submittedName>
        <fullName evidence="5">4Fe-4S ferredoxin</fullName>
    </submittedName>
</protein>
<comment type="caution">
    <text evidence="5">The sequence shown here is derived from an EMBL/GenBank/DDBJ whole genome shotgun (WGS) entry which is preliminary data.</text>
</comment>
<dbReference type="GO" id="GO:0051536">
    <property type="term" value="F:iron-sulfur cluster binding"/>
    <property type="evidence" value="ECO:0007669"/>
    <property type="project" value="UniProtKB-KW"/>
</dbReference>
<feature type="domain" description="4Fe-4S ferredoxin-type" evidence="4">
    <location>
        <begin position="1"/>
        <end position="28"/>
    </location>
</feature>
<reference evidence="5 6" key="1">
    <citation type="submission" date="2019-04" db="EMBL/GenBank/DDBJ databases">
        <title>Geobacter ruber sp. nov., ferric-reducing bacteria isolated from paddy soil.</title>
        <authorList>
            <person name="Xu Z."/>
            <person name="Masuda Y."/>
            <person name="Itoh H."/>
            <person name="Senoo K."/>
        </authorList>
    </citation>
    <scope>NUCLEOTIDE SEQUENCE [LARGE SCALE GENOMIC DNA]</scope>
    <source>
        <strain evidence="5 6">Red88</strain>
    </source>
</reference>
<evidence type="ECO:0000256" key="2">
    <source>
        <dbReference type="ARBA" id="ARBA00023004"/>
    </source>
</evidence>
<evidence type="ECO:0000256" key="1">
    <source>
        <dbReference type="ARBA" id="ARBA00022723"/>
    </source>
</evidence>
<keyword evidence="2" id="KW-0408">Iron</keyword>
<dbReference type="InterPro" id="IPR017896">
    <property type="entry name" value="4Fe4S_Fe-S-bd"/>
</dbReference>
<dbReference type="InterPro" id="IPR017900">
    <property type="entry name" value="4Fe4S_Fe_S_CS"/>
</dbReference>
<dbReference type="Proteomes" id="UP000324298">
    <property type="component" value="Unassembled WGS sequence"/>
</dbReference>
<proteinExistence type="predicted"/>
<feature type="domain" description="4Fe-4S ferredoxin-type" evidence="4">
    <location>
        <begin position="32"/>
        <end position="61"/>
    </location>
</feature>
<dbReference type="SUPFAM" id="SSF54862">
    <property type="entry name" value="4Fe-4S ferredoxins"/>
    <property type="match status" value="1"/>
</dbReference>
<gene>
    <name evidence="5" type="ORF">ET418_14980</name>
</gene>
<name>A0A5A9X7W9_9BACT</name>
<keyword evidence="3" id="KW-0411">Iron-sulfur</keyword>
<evidence type="ECO:0000313" key="5">
    <source>
        <dbReference type="EMBL" id="KAA0888894.1"/>
    </source>
</evidence>
<keyword evidence="1" id="KW-0479">Metal-binding</keyword>
<keyword evidence="6" id="KW-1185">Reference proteome</keyword>
<accession>A0A5A9X7W9</accession>
<evidence type="ECO:0000313" key="6">
    <source>
        <dbReference type="Proteomes" id="UP000324298"/>
    </source>
</evidence>
<dbReference type="Pfam" id="PF13187">
    <property type="entry name" value="Fer4_9"/>
    <property type="match status" value="1"/>
</dbReference>
<sequence length="132" mass="14430">MRFNASACVGCRMCEHVCAGGAIRFDEGDAGLAFTLWHNSCALCGLCSHYCPTKALTATGEWQMAHRQEDKYRQVEQGVIPLVPCSGCGTAMLPVAAELLKIGYRGISRETDRLKTLCSECRQKESIGGLRR</sequence>
<dbReference type="OrthoDB" id="9803192at2"/>
<organism evidence="5 6">
    <name type="scientific">Oryzomonas rubra</name>
    <dbReference type="NCBI Taxonomy" id="2509454"/>
    <lineage>
        <taxon>Bacteria</taxon>
        <taxon>Pseudomonadati</taxon>
        <taxon>Thermodesulfobacteriota</taxon>
        <taxon>Desulfuromonadia</taxon>
        <taxon>Geobacterales</taxon>
        <taxon>Geobacteraceae</taxon>
        <taxon>Oryzomonas</taxon>
    </lineage>
</organism>
<evidence type="ECO:0000256" key="3">
    <source>
        <dbReference type="ARBA" id="ARBA00023014"/>
    </source>
</evidence>